<keyword evidence="3" id="KW-1185">Reference proteome</keyword>
<comment type="caution">
    <text evidence="2">The sequence shown here is derived from an EMBL/GenBank/DDBJ whole genome shotgun (WGS) entry which is preliminary data.</text>
</comment>
<dbReference type="PANTHER" id="PTHR22916">
    <property type="entry name" value="GLYCOSYLTRANSFERASE"/>
    <property type="match status" value="1"/>
</dbReference>
<dbReference type="PANTHER" id="PTHR22916:SF3">
    <property type="entry name" value="UDP-GLCNAC:BETAGAL BETA-1,3-N-ACETYLGLUCOSAMINYLTRANSFERASE-LIKE PROTEIN 1"/>
    <property type="match status" value="1"/>
</dbReference>
<evidence type="ECO:0000313" key="3">
    <source>
        <dbReference type="Proteomes" id="UP000543836"/>
    </source>
</evidence>
<dbReference type="GO" id="GO:0016758">
    <property type="term" value="F:hexosyltransferase activity"/>
    <property type="evidence" value="ECO:0007669"/>
    <property type="project" value="UniProtKB-ARBA"/>
</dbReference>
<reference evidence="2 3" key="1">
    <citation type="submission" date="2020-08" db="EMBL/GenBank/DDBJ databases">
        <title>Genomic Encyclopedia of Type Strains, Phase IV (KMG-V): Genome sequencing to study the core and pangenomes of soil and plant-associated prokaryotes.</title>
        <authorList>
            <person name="Whitman W."/>
        </authorList>
    </citation>
    <scope>NUCLEOTIDE SEQUENCE [LARGE SCALE GENOMIC DNA]</scope>
    <source>
        <strain evidence="2 3">SEMIA 492</strain>
    </source>
</reference>
<dbReference type="EMBL" id="JACIIG010000045">
    <property type="protein sequence ID" value="MBB4571800.1"/>
    <property type="molecule type" value="Genomic_DNA"/>
</dbReference>
<organism evidence="2 3">
    <name type="scientific">Rhizobium leucaenae</name>
    <dbReference type="NCBI Taxonomy" id="29450"/>
    <lineage>
        <taxon>Bacteria</taxon>
        <taxon>Pseudomonadati</taxon>
        <taxon>Pseudomonadota</taxon>
        <taxon>Alphaproteobacteria</taxon>
        <taxon>Hyphomicrobiales</taxon>
        <taxon>Rhizobiaceae</taxon>
        <taxon>Rhizobium/Agrobacterium group</taxon>
        <taxon>Rhizobium</taxon>
    </lineage>
</organism>
<dbReference type="Proteomes" id="UP000543836">
    <property type="component" value="Unassembled WGS sequence"/>
</dbReference>
<dbReference type="CDD" id="cd00761">
    <property type="entry name" value="Glyco_tranf_GTA_type"/>
    <property type="match status" value="1"/>
</dbReference>
<dbReference type="Gene3D" id="3.90.550.10">
    <property type="entry name" value="Spore Coat Polysaccharide Biosynthesis Protein SpsA, Chain A"/>
    <property type="match status" value="1"/>
</dbReference>
<protein>
    <submittedName>
        <fullName evidence="2">Glycosyltransferase involved in cell wall biosynthesis</fullName>
    </submittedName>
</protein>
<keyword evidence="2" id="KW-0808">Transferase</keyword>
<evidence type="ECO:0000313" key="2">
    <source>
        <dbReference type="EMBL" id="MBB4571800.1"/>
    </source>
</evidence>
<feature type="domain" description="Glycosyltransferase 2-like" evidence="1">
    <location>
        <begin position="12"/>
        <end position="143"/>
    </location>
</feature>
<accession>A0A7W7EN94</accession>
<dbReference type="Pfam" id="PF00535">
    <property type="entry name" value="Glycos_transf_2"/>
    <property type="match status" value="1"/>
</dbReference>
<sequence length="295" mass="33937">MQKQIWPSVVHIVLDNNSTDGTAEIIRNYSKQRVPVVAHHNDETLNQRDNWNRAYSHVPAEASYVRYLCDDDTITPDSVAKMVTLAENNPKVGVIGCLHLCAGAVQDFFWPKDRSVFNGTDAIRMMLLRQGILMPVQMLWRKSVTDQFQPLFEDAMESGWDLDAVLKMLTRSDFGFVHENLGFTRVHANTTTSLSSASKTRAWTRDALHFLTRYGPLAFGPEYRAHLLRFRRYYVRRIIAWWKQDRGRENLGIHFDALDKVGWTFSAPLALDALVDWACVKMGIRTNWSGYPGWQ</sequence>
<dbReference type="InterPro" id="IPR029044">
    <property type="entry name" value="Nucleotide-diphossugar_trans"/>
</dbReference>
<proteinExistence type="predicted"/>
<dbReference type="InterPro" id="IPR001173">
    <property type="entry name" value="Glyco_trans_2-like"/>
</dbReference>
<gene>
    <name evidence="2" type="ORF">GGE60_005976</name>
</gene>
<dbReference type="SUPFAM" id="SSF53448">
    <property type="entry name" value="Nucleotide-diphospho-sugar transferases"/>
    <property type="match status" value="1"/>
</dbReference>
<dbReference type="AlphaFoldDB" id="A0A7W7EN94"/>
<evidence type="ECO:0000259" key="1">
    <source>
        <dbReference type="Pfam" id="PF00535"/>
    </source>
</evidence>
<name>A0A7W7EN94_9HYPH</name>